<evidence type="ECO:0000313" key="5">
    <source>
        <dbReference type="EMBL" id="MDM1720057.1"/>
    </source>
</evidence>
<proteinExistence type="inferred from homology"/>
<dbReference type="InterPro" id="IPR016161">
    <property type="entry name" value="Ald_DH/histidinol_DH"/>
</dbReference>
<sequence length="103" mass="11600">FIENLLKSRLFDFLLLNSIIFREDYLANDTRYGLSAAVCTTNVERGAEFAAQFDVGMTHINGITVADHANAPFGGEKNSGLGRFNGRWIFEEFTRTHWLTLPA</sequence>
<dbReference type="RefSeq" id="WP_286381485.1">
    <property type="nucleotide sequence ID" value="NZ_JACANG010000044.1"/>
</dbReference>
<feature type="domain" description="Aldehyde dehydrogenase" evidence="4">
    <location>
        <begin position="26"/>
        <end position="98"/>
    </location>
</feature>
<dbReference type="InterPro" id="IPR016162">
    <property type="entry name" value="Ald_DH_N"/>
</dbReference>
<accession>A0AB35M798</accession>
<dbReference type="InterPro" id="IPR016163">
    <property type="entry name" value="Ald_DH_C"/>
</dbReference>
<dbReference type="InterPro" id="IPR015590">
    <property type="entry name" value="Aldehyde_DH_dom"/>
</dbReference>
<keyword evidence="3" id="KW-0520">NAD</keyword>
<dbReference type="Gene3D" id="3.40.605.10">
    <property type="entry name" value="Aldehyde Dehydrogenase, Chain A, domain 1"/>
    <property type="match status" value="1"/>
</dbReference>
<dbReference type="GO" id="GO:0016620">
    <property type="term" value="F:oxidoreductase activity, acting on the aldehyde or oxo group of donors, NAD or NADP as acceptor"/>
    <property type="evidence" value="ECO:0007669"/>
    <property type="project" value="InterPro"/>
</dbReference>
<dbReference type="AlphaFoldDB" id="A0AB35M798"/>
<reference evidence="5" key="2">
    <citation type="journal article" date="2022" name="Sci. Total Environ.">
        <title>Prevalence, transmission, and molecular epidemiology of tet(X)-positive bacteria among humans, animals, and environmental niches in China: An epidemiological, and genomic-based study.</title>
        <authorList>
            <person name="Dong N."/>
            <person name="Zeng Y."/>
            <person name="Cai C."/>
            <person name="Sun C."/>
            <person name="Lu J."/>
            <person name="Liu C."/>
            <person name="Zhou H."/>
            <person name="Sun Q."/>
            <person name="Shu L."/>
            <person name="Wang H."/>
            <person name="Wang Y."/>
            <person name="Wang S."/>
            <person name="Wu C."/>
            <person name="Chan E.W."/>
            <person name="Chen G."/>
            <person name="Shen Z."/>
            <person name="Chen S."/>
            <person name="Zhang R."/>
        </authorList>
    </citation>
    <scope>NUCLEOTIDE SEQUENCE</scope>
    <source>
        <strain evidence="5">DF49-4</strain>
    </source>
</reference>
<dbReference type="Gene3D" id="3.40.309.10">
    <property type="entry name" value="Aldehyde Dehydrogenase, Chain A, domain 2"/>
    <property type="match status" value="1"/>
</dbReference>
<comment type="similarity">
    <text evidence="1">Belongs to the aldehyde dehydrogenase family.</text>
</comment>
<evidence type="ECO:0000259" key="4">
    <source>
        <dbReference type="Pfam" id="PF00171"/>
    </source>
</evidence>
<dbReference type="Proteomes" id="UP001174419">
    <property type="component" value="Unassembled WGS sequence"/>
</dbReference>
<organism evidence="5 6">
    <name type="scientific">Acinetobacter towneri</name>
    <dbReference type="NCBI Taxonomy" id="202956"/>
    <lineage>
        <taxon>Bacteria</taxon>
        <taxon>Pseudomonadati</taxon>
        <taxon>Pseudomonadota</taxon>
        <taxon>Gammaproteobacteria</taxon>
        <taxon>Moraxellales</taxon>
        <taxon>Moraxellaceae</taxon>
        <taxon>Acinetobacter</taxon>
    </lineage>
</organism>
<keyword evidence="2" id="KW-0560">Oxidoreductase</keyword>
<comment type="caution">
    <text evidence="5">The sequence shown here is derived from an EMBL/GenBank/DDBJ whole genome shotgun (WGS) entry which is preliminary data.</text>
</comment>
<dbReference type="SUPFAM" id="SSF53720">
    <property type="entry name" value="ALDH-like"/>
    <property type="match status" value="1"/>
</dbReference>
<evidence type="ECO:0000256" key="3">
    <source>
        <dbReference type="ARBA" id="ARBA00023027"/>
    </source>
</evidence>
<evidence type="ECO:0000313" key="6">
    <source>
        <dbReference type="Proteomes" id="UP001174419"/>
    </source>
</evidence>
<evidence type="ECO:0000256" key="2">
    <source>
        <dbReference type="ARBA" id="ARBA00023002"/>
    </source>
</evidence>
<dbReference type="EMBL" id="JACANG010000044">
    <property type="protein sequence ID" value="MDM1720057.1"/>
    <property type="molecule type" value="Genomic_DNA"/>
</dbReference>
<feature type="non-terminal residue" evidence="5">
    <location>
        <position position="1"/>
    </location>
</feature>
<reference evidence="5" key="1">
    <citation type="submission" date="2020-06" db="EMBL/GenBank/DDBJ databases">
        <authorList>
            <person name="Dong N."/>
        </authorList>
    </citation>
    <scope>NUCLEOTIDE SEQUENCE</scope>
    <source>
        <strain evidence="5">DF49-4</strain>
    </source>
</reference>
<dbReference type="Pfam" id="PF00171">
    <property type="entry name" value="Aldedh"/>
    <property type="match status" value="1"/>
</dbReference>
<protein>
    <submittedName>
        <fullName evidence="5">Aldehyde dehydrogenase family protein</fullName>
    </submittedName>
</protein>
<evidence type="ECO:0000256" key="1">
    <source>
        <dbReference type="ARBA" id="ARBA00009986"/>
    </source>
</evidence>
<dbReference type="PANTHER" id="PTHR42986:SF1">
    <property type="entry name" value="BENZALDEHYDE DEHYDROGENASE YFMT"/>
    <property type="match status" value="1"/>
</dbReference>
<name>A0AB35M798_9GAMM</name>
<dbReference type="PANTHER" id="PTHR42986">
    <property type="entry name" value="BENZALDEHYDE DEHYDROGENASE YFMT"/>
    <property type="match status" value="1"/>
</dbReference>
<gene>
    <name evidence="5" type="ORF">HX110_13245</name>
</gene>